<protein>
    <submittedName>
        <fullName evidence="1">Unannotated protein</fullName>
    </submittedName>
</protein>
<dbReference type="EMBL" id="CAFBMQ010000209">
    <property type="protein sequence ID" value="CAB4919581.1"/>
    <property type="molecule type" value="Genomic_DNA"/>
</dbReference>
<proteinExistence type="predicted"/>
<evidence type="ECO:0000313" key="1">
    <source>
        <dbReference type="EMBL" id="CAB4919581.1"/>
    </source>
</evidence>
<sequence>MITGPLAVRADLTLESGGLTARLTGDGTHLVLDASDPVALWRAAAGIPWPAGVTVRRGPGALGELAGVLAAQGLHLDVTGPRGRIAELGAGVSSPTGRVLTGSPAVRPGSVRTVAATVSTGLRLRPGLLLGAAAAVLLLRRLVRSR</sequence>
<gene>
    <name evidence="1" type="ORF">UFOPK3609_01319</name>
</gene>
<dbReference type="AlphaFoldDB" id="A0A6J7HF15"/>
<reference evidence="1" key="1">
    <citation type="submission" date="2020-05" db="EMBL/GenBank/DDBJ databases">
        <authorList>
            <person name="Chiriac C."/>
            <person name="Salcher M."/>
            <person name="Ghai R."/>
            <person name="Kavagutti S V."/>
        </authorList>
    </citation>
    <scope>NUCLEOTIDE SEQUENCE</scope>
</reference>
<name>A0A6J7HF15_9ZZZZ</name>
<organism evidence="1">
    <name type="scientific">freshwater metagenome</name>
    <dbReference type="NCBI Taxonomy" id="449393"/>
    <lineage>
        <taxon>unclassified sequences</taxon>
        <taxon>metagenomes</taxon>
        <taxon>ecological metagenomes</taxon>
    </lineage>
</organism>
<accession>A0A6J7HF15</accession>